<evidence type="ECO:0000313" key="2">
    <source>
        <dbReference type="Proteomes" id="UP001185092"/>
    </source>
</evidence>
<evidence type="ECO:0000313" key="1">
    <source>
        <dbReference type="EMBL" id="MDR6237922.1"/>
    </source>
</evidence>
<comment type="caution">
    <text evidence="1">The sequence shown here is derived from an EMBL/GenBank/DDBJ whole genome shotgun (WGS) entry which is preliminary data.</text>
</comment>
<proteinExistence type="predicted"/>
<dbReference type="Pfam" id="PF13715">
    <property type="entry name" value="CarbopepD_reg_2"/>
    <property type="match status" value="1"/>
</dbReference>
<name>A0AAE3XK64_9BACT</name>
<dbReference type="InterPro" id="IPR043741">
    <property type="entry name" value="DUF5686"/>
</dbReference>
<dbReference type="AlphaFoldDB" id="A0AAE3XK64"/>
<accession>A0AAE3XK64</accession>
<dbReference type="Pfam" id="PF18939">
    <property type="entry name" value="DUF5686"/>
    <property type="match status" value="1"/>
</dbReference>
<protein>
    <recommendedName>
        <fullName evidence="3">Carboxypeptidase-like regulatory domain-containing protein</fullName>
    </recommendedName>
</protein>
<keyword evidence="2" id="KW-1185">Reference proteome</keyword>
<reference evidence="1" key="1">
    <citation type="submission" date="2023-07" db="EMBL/GenBank/DDBJ databases">
        <title>Genomic Encyclopedia of Type Strains, Phase IV (KMG-IV): sequencing the most valuable type-strain genomes for metagenomic binning, comparative biology and taxonomic classification.</title>
        <authorList>
            <person name="Goeker M."/>
        </authorList>
    </citation>
    <scope>NUCLEOTIDE SEQUENCE</scope>
    <source>
        <strain evidence="1">DSM 26174</strain>
    </source>
</reference>
<organism evidence="1 2">
    <name type="scientific">Aureibacter tunicatorum</name>
    <dbReference type="NCBI Taxonomy" id="866807"/>
    <lineage>
        <taxon>Bacteria</taxon>
        <taxon>Pseudomonadati</taxon>
        <taxon>Bacteroidota</taxon>
        <taxon>Cytophagia</taxon>
        <taxon>Cytophagales</taxon>
        <taxon>Persicobacteraceae</taxon>
        <taxon>Aureibacter</taxon>
    </lineage>
</organism>
<evidence type="ECO:0008006" key="3">
    <source>
        <dbReference type="Google" id="ProtNLM"/>
    </source>
</evidence>
<dbReference type="EMBL" id="JAVDQD010000001">
    <property type="protein sequence ID" value="MDR6237922.1"/>
    <property type="molecule type" value="Genomic_DNA"/>
</dbReference>
<sequence length="842" mass="96820">MFALSLYECWSQETILLTAKVIDKNTKEPIPFANVYVEKDPLYGVESSPDGEVALLLPKEWSSATISVSSIGYQIQNFDCKTPFSSMVFELEEDVTKLDAVVFKAGENPAYNIIRKASKQRGQITEKGVNSYTSTSLNSIDLSMDPAKAKKLKFIHDAAEFVAKNDSSTCNLIPLVHCEAIMNNYAKGEKRKSKPVNEQFKAIGIDRSDEIVRIITESPFHSGDLNDNNIMLLDKGIPSPLSSFWRVNYKLWLMDSLNHQGRETYLIEVEPRIKGSLAFEGQLWIDKEDNALVKADLELAKSANVNFISQMNVVQNMERQPSGIWTKKYFHIQYNVSEFFDGFPAVLLDYKYHYNDYKLQAEIASSVFEKRFEIKTEDENNIDPEEWETAKSEYINYDSLKPISNQTFQMIDSINEIKSVKRFTNLLRFGMNAYTNGKNIAWGKHQDAIAYNNIEGFRLGLGGRINTSDRKLLLIPNIAYGFDDQKWKHDVKMYYNINPEKAHYIGFETMNELMPLGLLELETGVNPFARSLARWGDLQSKNPYYRQLYRFTWSTFHTSNLRLQMDLSKDDLKIWNYDTRQKNINENTNKILGIDAPLQTYEARLKLMYTKHDKILLNKNNELKLVPPLNKPVFETSISAGYFQDLNANNSWVPYGKASFKARQMFIPLLGIGSFSYWINGGYTFTEAPYQLLHIHQGAESILAVDGTIRGMNEFEFVSDYYLETRLEHYFEGRLASAIPGLRQLNRWTGARFVLFSDIVWGGMTEKNKRYNAQLLGTPVVGDDGIQRFNTLDPSMPFVGLGFGIENIFRFFRVDVSRRMNYNEVSYSTNPWSIRLSAKIKF</sequence>
<dbReference type="Proteomes" id="UP001185092">
    <property type="component" value="Unassembled WGS sequence"/>
</dbReference>
<gene>
    <name evidence="1" type="ORF">HNQ88_000898</name>
</gene>